<feature type="non-terminal residue" evidence="2">
    <location>
        <position position="571"/>
    </location>
</feature>
<sequence length="571" mass="65072">MPPRLFERLSAAFWGYLSPRQPATKKRSTPAHHVRPSRVTPTNFVTPERPGSGYLPLTPADTHAGSKRKRDLEVEGYRKRTRHDDLADDDDYYDDIEEVRLEDEQLEKMARSKQLYEPEDIDTLYSEDDEYDSGDEDDEGGAHYDYDVYNHTLNPPRLPGQRLEGSVDEHDGIKYDYNIYNPTIRSYRPLPGQKQLLASALPRDVPQIVVNSTEEESEDDVINVIPKDAPPVYGDGDEDFIVFNDTDADDNSTLDVDSSPHANSSFLAASQNEPSLFGSFLEEAQDGEDTILLDSRARVGSLEDERVSKDQLLARGWPQNTVWLIQRIHNRGREPIFAFHWHLDFPMMPEGMFLPAYHDHPGYINTLRNKDFRAKHAFERLMQLGPKVRDKITLGLAPEKLIVDEVRRYVAWADWDSSNQFPSYPFVEIHTGTRDEDVNALQDALLLRLSNLYKHWLAPSDKAPKRPAPFIRPAEDDLDQPPPLYGILVSHTLLGIVAFVPGAEDSDSIGYLRTVGVFDFNVMGYDVWTSLALALLVIHVRDEGVKRGCSRRRDGMKNRWARGSAIMDPDR</sequence>
<dbReference type="OrthoDB" id="5286775at2759"/>
<comment type="caution">
    <text evidence="2">The sequence shown here is derived from an EMBL/GenBank/DDBJ whole genome shotgun (WGS) entry which is preliminary data.</text>
</comment>
<dbReference type="EMBL" id="JAHFXF010000891">
    <property type="protein sequence ID" value="KAG9681310.1"/>
    <property type="molecule type" value="Genomic_DNA"/>
</dbReference>
<evidence type="ECO:0000313" key="2">
    <source>
        <dbReference type="EMBL" id="KAG9681310.1"/>
    </source>
</evidence>
<reference evidence="2" key="2">
    <citation type="submission" date="2021-08" db="EMBL/GenBank/DDBJ databases">
        <authorList>
            <person name="Gostincar C."/>
            <person name="Sun X."/>
            <person name="Song Z."/>
            <person name="Gunde-Cimerman N."/>
        </authorList>
    </citation>
    <scope>NUCLEOTIDE SEQUENCE</scope>
    <source>
        <strain evidence="2">EXF-9911</strain>
    </source>
</reference>
<dbReference type="Proteomes" id="UP000779574">
    <property type="component" value="Unassembled WGS sequence"/>
</dbReference>
<organism evidence="2 3">
    <name type="scientific">Aureobasidium melanogenum</name>
    <name type="common">Aureobasidium pullulans var. melanogenum</name>
    <dbReference type="NCBI Taxonomy" id="46634"/>
    <lineage>
        <taxon>Eukaryota</taxon>
        <taxon>Fungi</taxon>
        <taxon>Dikarya</taxon>
        <taxon>Ascomycota</taxon>
        <taxon>Pezizomycotina</taxon>
        <taxon>Dothideomycetes</taxon>
        <taxon>Dothideomycetidae</taxon>
        <taxon>Dothideales</taxon>
        <taxon>Saccotheciaceae</taxon>
        <taxon>Aureobasidium</taxon>
    </lineage>
</organism>
<gene>
    <name evidence="2" type="ORF">KCU76_g14588</name>
</gene>
<accession>A0A9P8E678</accession>
<evidence type="ECO:0000313" key="3">
    <source>
        <dbReference type="Proteomes" id="UP000779574"/>
    </source>
</evidence>
<reference evidence="2" key="1">
    <citation type="journal article" date="2021" name="J Fungi (Basel)">
        <title>Virulence traits and population genomics of the black yeast Aureobasidium melanogenum.</title>
        <authorList>
            <person name="Cernosa A."/>
            <person name="Sun X."/>
            <person name="Gostincar C."/>
            <person name="Fang C."/>
            <person name="Gunde-Cimerman N."/>
            <person name="Song Z."/>
        </authorList>
    </citation>
    <scope>NUCLEOTIDE SEQUENCE</scope>
    <source>
        <strain evidence="2">EXF-9911</strain>
    </source>
</reference>
<evidence type="ECO:0000256" key="1">
    <source>
        <dbReference type="SAM" id="MobiDB-lite"/>
    </source>
</evidence>
<name>A0A9P8E678_AURME</name>
<feature type="compositionally biased region" description="Basic residues" evidence="1">
    <location>
        <begin position="23"/>
        <end position="36"/>
    </location>
</feature>
<proteinExistence type="predicted"/>
<feature type="region of interest" description="Disordered" evidence="1">
    <location>
        <begin position="19"/>
        <end position="77"/>
    </location>
</feature>
<dbReference type="AlphaFoldDB" id="A0A9P8E678"/>
<protein>
    <submittedName>
        <fullName evidence="2">Uncharacterized protein</fullName>
    </submittedName>
</protein>